<comment type="caution">
    <text evidence="1">The sequence shown here is derived from an EMBL/GenBank/DDBJ whole genome shotgun (WGS) entry which is preliminary data.</text>
</comment>
<reference evidence="1 2" key="1">
    <citation type="submission" date="2024-08" db="EMBL/GenBank/DDBJ databases">
        <authorList>
            <person name="Cucini C."/>
            <person name="Frati F."/>
        </authorList>
    </citation>
    <scope>NUCLEOTIDE SEQUENCE [LARGE SCALE GENOMIC DNA]</scope>
</reference>
<protein>
    <submittedName>
        <fullName evidence="1">Uncharacterized protein</fullName>
    </submittedName>
</protein>
<proteinExistence type="predicted"/>
<evidence type="ECO:0000313" key="2">
    <source>
        <dbReference type="Proteomes" id="UP001642540"/>
    </source>
</evidence>
<keyword evidence="2" id="KW-1185">Reference proteome</keyword>
<evidence type="ECO:0000313" key="1">
    <source>
        <dbReference type="EMBL" id="CAL8069541.1"/>
    </source>
</evidence>
<dbReference type="EMBL" id="CAXLJM020000004">
    <property type="protein sequence ID" value="CAL8069541.1"/>
    <property type="molecule type" value="Genomic_DNA"/>
</dbReference>
<sequence length="151" mass="17287">MEHGTSEQKMRWDEMRVDKKVDFSWLTADPLRPLFADKSIWDPAVLCVYYYSFSHLLSLRLYPGYGEEEWRKEVVPPPPAVGASFMDVLLAPNTNYELNVKDIRRIEILKLETLNKTYSCHSPSICKVANTKKVVITVSVEAASSTKASRM</sequence>
<name>A0ABP1PJU5_9HEXA</name>
<dbReference type="Proteomes" id="UP001642540">
    <property type="component" value="Unassembled WGS sequence"/>
</dbReference>
<gene>
    <name evidence="1" type="ORF">ODALV1_LOCUS823</name>
</gene>
<organism evidence="1 2">
    <name type="scientific">Orchesella dallaii</name>
    <dbReference type="NCBI Taxonomy" id="48710"/>
    <lineage>
        <taxon>Eukaryota</taxon>
        <taxon>Metazoa</taxon>
        <taxon>Ecdysozoa</taxon>
        <taxon>Arthropoda</taxon>
        <taxon>Hexapoda</taxon>
        <taxon>Collembola</taxon>
        <taxon>Entomobryomorpha</taxon>
        <taxon>Entomobryoidea</taxon>
        <taxon>Orchesellidae</taxon>
        <taxon>Orchesellinae</taxon>
        <taxon>Orchesella</taxon>
    </lineage>
</organism>
<accession>A0ABP1PJU5</accession>